<protein>
    <submittedName>
        <fullName evidence="2">Uncharacterized protein</fullName>
    </submittedName>
</protein>
<accession>A0A2J5I0V0</accession>
<keyword evidence="1" id="KW-1133">Transmembrane helix</keyword>
<keyword evidence="1" id="KW-0812">Transmembrane</keyword>
<keyword evidence="3" id="KW-1185">Reference proteome</keyword>
<feature type="transmembrane region" description="Helical" evidence="1">
    <location>
        <begin position="93"/>
        <end position="112"/>
    </location>
</feature>
<organism evidence="2 3">
    <name type="scientific">Aspergillus taichungensis</name>
    <dbReference type="NCBI Taxonomy" id="482145"/>
    <lineage>
        <taxon>Eukaryota</taxon>
        <taxon>Fungi</taxon>
        <taxon>Dikarya</taxon>
        <taxon>Ascomycota</taxon>
        <taxon>Pezizomycotina</taxon>
        <taxon>Eurotiomycetes</taxon>
        <taxon>Eurotiomycetidae</taxon>
        <taxon>Eurotiales</taxon>
        <taxon>Aspergillaceae</taxon>
        <taxon>Aspergillus</taxon>
        <taxon>Aspergillus subgen. Circumdati</taxon>
    </lineage>
</organism>
<name>A0A2J5I0V0_9EURO</name>
<evidence type="ECO:0000313" key="3">
    <source>
        <dbReference type="Proteomes" id="UP000235023"/>
    </source>
</evidence>
<dbReference type="EMBL" id="KZ559519">
    <property type="protein sequence ID" value="PLN83415.1"/>
    <property type="molecule type" value="Genomic_DNA"/>
</dbReference>
<reference evidence="3" key="1">
    <citation type="submission" date="2017-12" db="EMBL/GenBank/DDBJ databases">
        <authorList>
            <consortium name="DOE Joint Genome Institute"/>
            <person name="Mondo S.J."/>
            <person name="Kjaerbolling I."/>
            <person name="Vesth T.C."/>
            <person name="Frisvad J.C."/>
            <person name="Nybo J.L."/>
            <person name="Theobald S."/>
            <person name="Kuo A."/>
            <person name="Bowyer P."/>
            <person name="Matsuda Y."/>
            <person name="Lyhne E.K."/>
            <person name="Kogle M.E."/>
            <person name="Clum A."/>
            <person name="Lipzen A."/>
            <person name="Salamov A."/>
            <person name="Ngan C.Y."/>
            <person name="Daum C."/>
            <person name="Chiniquy J."/>
            <person name="Barry K."/>
            <person name="LaButti K."/>
            <person name="Haridas S."/>
            <person name="Simmons B.A."/>
            <person name="Magnuson J.K."/>
            <person name="Mortensen U.H."/>
            <person name="Larsen T.O."/>
            <person name="Grigoriev I.V."/>
            <person name="Baker S.E."/>
            <person name="Andersen M.R."/>
            <person name="Nordberg H.P."/>
            <person name="Cantor M.N."/>
            <person name="Hua S.X."/>
        </authorList>
    </citation>
    <scope>NUCLEOTIDE SEQUENCE [LARGE SCALE GENOMIC DNA]</scope>
    <source>
        <strain evidence="3">IBT 19404</strain>
    </source>
</reference>
<feature type="transmembrane region" description="Helical" evidence="1">
    <location>
        <begin position="65"/>
        <end position="87"/>
    </location>
</feature>
<keyword evidence="1" id="KW-0472">Membrane</keyword>
<proteinExistence type="predicted"/>
<evidence type="ECO:0000313" key="2">
    <source>
        <dbReference type="EMBL" id="PLN83415.1"/>
    </source>
</evidence>
<dbReference type="Proteomes" id="UP000235023">
    <property type="component" value="Unassembled WGS sequence"/>
</dbReference>
<evidence type="ECO:0000256" key="1">
    <source>
        <dbReference type="SAM" id="Phobius"/>
    </source>
</evidence>
<sequence length="113" mass="12869">MAAAIYAWTHERIERIFALGGMNNYCNGRIDPPHIQMTEPSNAELIFDPLCKAGLGRKSRKKHSLWFYFFPSLWSPYASMISVLSLSRLSLESLPTFLVINLFVSACLASFFF</sequence>
<gene>
    <name evidence="2" type="ORF">BDW42DRAFT_164831</name>
</gene>
<dbReference type="AlphaFoldDB" id="A0A2J5I0V0"/>